<dbReference type="InterPro" id="IPR042989">
    <property type="entry name" value="ZMY15"/>
</dbReference>
<comment type="caution">
    <text evidence="1">The sequence shown here is derived from an EMBL/GenBank/DDBJ whole genome shotgun (WGS) entry which is preliminary data.</text>
</comment>
<dbReference type="GO" id="GO:0045892">
    <property type="term" value="P:negative regulation of DNA-templated transcription"/>
    <property type="evidence" value="ECO:0007669"/>
    <property type="project" value="InterPro"/>
</dbReference>
<sequence>MLTGVTLFFAEKYEGKSVLMVTDALGLPLGFDVLDKVSSPCSTDLAEGDSVEDTRTFYNIVTLLQRCMDAPMGEGLPRQPRRLKVNDETLHRLLHHMLKKGEEMLDEELCPRALRLCEPPDQMGPSAVSLHWPQINYCQNCKRRSFPSRLQECPRCKAVFFCGECFLSDAKHWCAKLSRHMKQGARLAELPFSFTAGTLVFPKNQTLFS</sequence>
<reference evidence="1 2" key="1">
    <citation type="journal article" date="2023" name="Mol. Biol. Evol.">
        <title>Genomics of Secondarily Temperate Adaptation in the Only Non-Antarctic Icefish.</title>
        <authorList>
            <person name="Rivera-Colon A.G."/>
            <person name="Rayamajhi N."/>
            <person name="Minhas B.F."/>
            <person name="Madrigal G."/>
            <person name="Bilyk K.T."/>
            <person name="Yoon V."/>
            <person name="Hune M."/>
            <person name="Gregory S."/>
            <person name="Cheng C.H.C."/>
            <person name="Catchen J.M."/>
        </authorList>
    </citation>
    <scope>NUCLEOTIDE SEQUENCE [LARGE SCALE GENOMIC DNA]</scope>
    <source>
        <strain evidence="1">JC2023a</strain>
    </source>
</reference>
<dbReference type="PANTHER" id="PTHR47085">
    <property type="entry name" value="ZINC FINGER MYND DOMAIN-CONTAINING PROTEIN 15"/>
    <property type="match status" value="1"/>
</dbReference>
<accession>A0AAN8B0Z3</accession>
<dbReference type="PANTHER" id="PTHR47085:SF1">
    <property type="entry name" value="ZINC FINGER MYND DOMAIN-CONTAINING PROTEIN 15"/>
    <property type="match status" value="1"/>
</dbReference>
<evidence type="ECO:0000313" key="2">
    <source>
        <dbReference type="Proteomes" id="UP001335648"/>
    </source>
</evidence>
<evidence type="ECO:0000313" key="1">
    <source>
        <dbReference type="EMBL" id="KAK5876254.1"/>
    </source>
</evidence>
<dbReference type="Proteomes" id="UP001335648">
    <property type="component" value="Unassembled WGS sequence"/>
</dbReference>
<dbReference type="GO" id="GO:0042826">
    <property type="term" value="F:histone deacetylase binding"/>
    <property type="evidence" value="ECO:0007669"/>
    <property type="project" value="InterPro"/>
</dbReference>
<protein>
    <submittedName>
        <fullName evidence="1">Uncharacterized protein</fullName>
    </submittedName>
</protein>
<dbReference type="EMBL" id="JAULUE010002068">
    <property type="protein sequence ID" value="KAK5876254.1"/>
    <property type="molecule type" value="Genomic_DNA"/>
</dbReference>
<dbReference type="AlphaFoldDB" id="A0AAN8B0Z3"/>
<keyword evidence="2" id="KW-1185">Reference proteome</keyword>
<organism evidence="1 2">
    <name type="scientific">Champsocephalus esox</name>
    <name type="common">pike icefish</name>
    <dbReference type="NCBI Taxonomy" id="159716"/>
    <lineage>
        <taxon>Eukaryota</taxon>
        <taxon>Metazoa</taxon>
        <taxon>Chordata</taxon>
        <taxon>Craniata</taxon>
        <taxon>Vertebrata</taxon>
        <taxon>Euteleostomi</taxon>
        <taxon>Actinopterygii</taxon>
        <taxon>Neopterygii</taxon>
        <taxon>Teleostei</taxon>
        <taxon>Neoteleostei</taxon>
        <taxon>Acanthomorphata</taxon>
        <taxon>Eupercaria</taxon>
        <taxon>Perciformes</taxon>
        <taxon>Notothenioidei</taxon>
        <taxon>Channichthyidae</taxon>
        <taxon>Champsocephalus</taxon>
    </lineage>
</organism>
<proteinExistence type="predicted"/>
<gene>
    <name evidence="1" type="ORF">CesoFtcFv8_027242</name>
</gene>
<name>A0AAN8B0Z3_9TELE</name>